<evidence type="ECO:0000313" key="2">
    <source>
        <dbReference type="Proteomes" id="UP000017396"/>
    </source>
</evidence>
<protein>
    <submittedName>
        <fullName evidence="1">Uncharacterized protein</fullName>
    </submittedName>
</protein>
<name>U5QKE7_GLOK1</name>
<accession>U5QKE7</accession>
<dbReference type="EMBL" id="CP003587">
    <property type="protein sequence ID" value="AGY59328.1"/>
    <property type="molecule type" value="Genomic_DNA"/>
</dbReference>
<keyword evidence="2" id="KW-1185">Reference proteome</keyword>
<dbReference type="HOGENOM" id="CLU_097106_0_0_3"/>
<evidence type="ECO:0000313" key="1">
    <source>
        <dbReference type="EMBL" id="AGY59328.1"/>
    </source>
</evidence>
<dbReference type="AlphaFoldDB" id="U5QKE7"/>
<dbReference type="Proteomes" id="UP000017396">
    <property type="component" value="Chromosome"/>
</dbReference>
<sequence length="175" mass="19545">MLVLAGQANEAEATAVSDEIVAAMNAQPERYAFVVVMDLAGVPEFGRGLSVAIVRERLEREDQLLAARLEQGGQTFKPPLRLQLPDWSGQATRFWLAAIPEAGYAVFRAPEGHTRFERDRLRRERQRLRSEVQVFVLDEKHELKAQYVGRSAGARAIEAMRTLQPHSPAALGNLQ</sequence>
<organism evidence="1 2">
    <name type="scientific">Gloeobacter kilaueensis (strain ATCC BAA-2537 / CCAP 1431/1 / ULC 316 / JS1)</name>
    <dbReference type="NCBI Taxonomy" id="1183438"/>
    <lineage>
        <taxon>Bacteria</taxon>
        <taxon>Bacillati</taxon>
        <taxon>Cyanobacteriota</taxon>
        <taxon>Cyanophyceae</taxon>
        <taxon>Gloeobacterales</taxon>
        <taxon>Gloeobacteraceae</taxon>
        <taxon>Gloeobacter</taxon>
    </lineage>
</organism>
<gene>
    <name evidence="1" type="ORF">GKIL_3082</name>
</gene>
<reference evidence="1 2" key="1">
    <citation type="journal article" date="2013" name="PLoS ONE">
        <title>Cultivation and Complete Genome Sequencing of Gloeobacter kilaueensis sp. nov., from a Lava Cave in Kilauea Caldera, Hawai'i.</title>
        <authorList>
            <person name="Saw J.H."/>
            <person name="Schatz M."/>
            <person name="Brown M.V."/>
            <person name="Kunkel D.D."/>
            <person name="Foster J.S."/>
            <person name="Shick H."/>
            <person name="Christensen S."/>
            <person name="Hou S."/>
            <person name="Wan X."/>
            <person name="Donachie S.P."/>
        </authorList>
    </citation>
    <scope>NUCLEOTIDE SEQUENCE [LARGE SCALE GENOMIC DNA]</scope>
    <source>
        <strain evidence="2">JS</strain>
    </source>
</reference>
<dbReference type="KEGG" id="glj:GKIL_3082"/>
<proteinExistence type="predicted"/>